<keyword evidence="2" id="KW-1185">Reference proteome</keyword>
<dbReference type="GeneID" id="62154701"/>
<evidence type="ECO:0000313" key="1">
    <source>
        <dbReference type="EMBL" id="KAF7922371.1"/>
    </source>
</evidence>
<gene>
    <name evidence="1" type="ORF">EAE97_011113</name>
</gene>
<organism evidence="1 2">
    <name type="scientific">Botrytis byssoidea</name>
    <dbReference type="NCBI Taxonomy" id="139641"/>
    <lineage>
        <taxon>Eukaryota</taxon>
        <taxon>Fungi</taxon>
        <taxon>Dikarya</taxon>
        <taxon>Ascomycota</taxon>
        <taxon>Pezizomycotina</taxon>
        <taxon>Leotiomycetes</taxon>
        <taxon>Helotiales</taxon>
        <taxon>Sclerotiniaceae</taxon>
        <taxon>Botrytis</taxon>
    </lineage>
</organism>
<evidence type="ECO:0000313" key="2">
    <source>
        <dbReference type="Proteomes" id="UP000710849"/>
    </source>
</evidence>
<dbReference type="Proteomes" id="UP000710849">
    <property type="component" value="Unassembled WGS sequence"/>
</dbReference>
<dbReference type="AlphaFoldDB" id="A0A9P5HTA4"/>
<name>A0A9P5HTA4_9HELO</name>
<proteinExistence type="predicted"/>
<protein>
    <submittedName>
        <fullName evidence="1">Uncharacterized protein</fullName>
    </submittedName>
</protein>
<dbReference type="EMBL" id="RCSW01000033">
    <property type="protein sequence ID" value="KAF7922371.1"/>
    <property type="molecule type" value="Genomic_DNA"/>
</dbReference>
<sequence>MHCLIVSSSSSTMLVAGCWLLIVGREISYHVKATVESDKVNLNGSTCTFQHAGLITLTCHDNKIGLNA</sequence>
<accession>A0A9P5HTA4</accession>
<reference evidence="1 2" key="1">
    <citation type="journal article" date="2020" name="Genome Biol. Evol.">
        <title>Comparative genomics of Sclerotiniaceae.</title>
        <authorList>
            <person name="Valero Jimenez C.A."/>
            <person name="Steentjes M."/>
            <person name="Scholten O.E."/>
            <person name="Van Kan J.A.L."/>
        </authorList>
    </citation>
    <scope>NUCLEOTIDE SEQUENCE [LARGE SCALE GENOMIC DNA]</scope>
    <source>
        <strain evidence="1 2">MUCL 94</strain>
    </source>
</reference>
<comment type="caution">
    <text evidence="1">The sequence shown here is derived from an EMBL/GenBank/DDBJ whole genome shotgun (WGS) entry which is preliminary data.</text>
</comment>
<dbReference type="RefSeq" id="XP_038727555.1">
    <property type="nucleotide sequence ID" value="XM_038881628.1"/>
</dbReference>